<evidence type="ECO:0000313" key="1">
    <source>
        <dbReference type="EMBL" id="KYQ92257.1"/>
    </source>
</evidence>
<dbReference type="AlphaFoldDB" id="A0A151ZE98"/>
<name>A0A151ZE98_TIELA</name>
<dbReference type="InParanoid" id="A0A151ZE98"/>
<evidence type="ECO:0000313" key="2">
    <source>
        <dbReference type="Proteomes" id="UP000076078"/>
    </source>
</evidence>
<sequence>MILIISALISTSCSNARLDILIYQLQSIQKIRLVCRDWLVILRDSIVIQLPKIHISNFIENSYFKYYNRISKCFYNRIKSNSSESTSTAFINQLTTNTLNYTKSLHFTQYNADFKVISKVLTGKQLRNMTSFKIVYRQLNEFISILELATFIQSLSSSKPLEKISISVDLNRYAPPFTMIYALSRFNKVKSLNLSCLLLDFLDLIKYLQDTKTLEKVTLNRIKTSIRSSRSSVGPVESDPSKLSLQLMEALANHETIQYLSIHILDQLQEHGSFTDTGLESIINFINKNKVLKQLKFPNIKVTQSACEKCKIGISNTTLHSISDENILSLWKSDSGIREIQEYHLKTPTLIALSNHLLHLQSISIVINPNFLESLIQLIKLSPKHLTKLQFNQIMPFTTGLIEILVNTIKENLRLKHLSIYTLVNYQTLVNLLTFPTLQYLTISLVDNAFNLTEFSQLPHFSPTLKSLKILSQYDQNEYTLPKDANFDEMVNVYGNDLITLIQNQKYLSVLQIPTPFFYKPTSIFTHLFHFNLNEQQLTSLKDTIKTQQHLHTIILSLENSNINTLLRNILITTFE</sequence>
<dbReference type="EMBL" id="LODT01000031">
    <property type="protein sequence ID" value="KYQ92257.1"/>
    <property type="molecule type" value="Genomic_DNA"/>
</dbReference>
<gene>
    <name evidence="1" type="ORF">DLAC_07105</name>
</gene>
<accession>A0A151ZE98</accession>
<reference evidence="1 2" key="1">
    <citation type="submission" date="2015-12" db="EMBL/GenBank/DDBJ databases">
        <title>Dictyostelia acquired genes for synthesis and detection of signals that induce cell-type specialization by lateral gene transfer from prokaryotes.</title>
        <authorList>
            <person name="Gloeckner G."/>
            <person name="Schaap P."/>
        </authorList>
    </citation>
    <scope>NUCLEOTIDE SEQUENCE [LARGE SCALE GENOMIC DNA]</scope>
    <source>
        <strain evidence="1 2">TK</strain>
    </source>
</reference>
<protein>
    <submittedName>
        <fullName evidence="1">Uncharacterized protein</fullName>
    </submittedName>
</protein>
<dbReference type="Proteomes" id="UP000076078">
    <property type="component" value="Unassembled WGS sequence"/>
</dbReference>
<proteinExistence type="predicted"/>
<comment type="caution">
    <text evidence="1">The sequence shown here is derived from an EMBL/GenBank/DDBJ whole genome shotgun (WGS) entry which is preliminary data.</text>
</comment>
<organism evidence="1 2">
    <name type="scientific">Tieghemostelium lacteum</name>
    <name type="common">Slime mold</name>
    <name type="synonym">Dictyostelium lacteum</name>
    <dbReference type="NCBI Taxonomy" id="361077"/>
    <lineage>
        <taxon>Eukaryota</taxon>
        <taxon>Amoebozoa</taxon>
        <taxon>Evosea</taxon>
        <taxon>Eumycetozoa</taxon>
        <taxon>Dictyostelia</taxon>
        <taxon>Dictyosteliales</taxon>
        <taxon>Raperosteliaceae</taxon>
        <taxon>Tieghemostelium</taxon>
    </lineage>
</organism>
<keyword evidence="2" id="KW-1185">Reference proteome</keyword>